<dbReference type="OrthoDB" id="511700at2"/>
<accession>A0A261TXT8</accession>
<evidence type="ECO:0000313" key="2">
    <source>
        <dbReference type="EMBL" id="OZI53972.1"/>
    </source>
</evidence>
<evidence type="ECO:0000313" key="3">
    <source>
        <dbReference type="Proteomes" id="UP000216913"/>
    </source>
</evidence>
<dbReference type="SUPFAM" id="SSF49354">
    <property type="entry name" value="PapD-like"/>
    <property type="match status" value="1"/>
</dbReference>
<dbReference type="Gene3D" id="2.60.40.10">
    <property type="entry name" value="Immunoglobulins"/>
    <property type="match status" value="1"/>
</dbReference>
<evidence type="ECO:0000259" key="1">
    <source>
        <dbReference type="Pfam" id="PF00345"/>
    </source>
</evidence>
<dbReference type="EMBL" id="NEVP01000004">
    <property type="protein sequence ID" value="OZI53972.1"/>
    <property type="molecule type" value="Genomic_DNA"/>
</dbReference>
<dbReference type="GO" id="GO:0030288">
    <property type="term" value="C:outer membrane-bounded periplasmic space"/>
    <property type="evidence" value="ECO:0007669"/>
    <property type="project" value="InterPro"/>
</dbReference>
<gene>
    <name evidence="2" type="ORF">CAL25_07175</name>
</gene>
<comment type="caution">
    <text evidence="2">The sequence shown here is derived from an EMBL/GenBank/DDBJ whole genome shotgun (WGS) entry which is preliminary data.</text>
</comment>
<dbReference type="AlphaFoldDB" id="A0A261TXT8"/>
<name>A0A261TXT8_9BORD</name>
<dbReference type="GO" id="GO:0071555">
    <property type="term" value="P:cell wall organization"/>
    <property type="evidence" value="ECO:0007669"/>
    <property type="project" value="InterPro"/>
</dbReference>
<dbReference type="Proteomes" id="UP000216913">
    <property type="component" value="Unassembled WGS sequence"/>
</dbReference>
<proteinExistence type="predicted"/>
<dbReference type="PANTHER" id="PTHR30251">
    <property type="entry name" value="PILUS ASSEMBLY CHAPERONE"/>
    <property type="match status" value="1"/>
</dbReference>
<dbReference type="InterPro" id="IPR008962">
    <property type="entry name" value="PapD-like_sf"/>
</dbReference>
<dbReference type="InterPro" id="IPR013783">
    <property type="entry name" value="Ig-like_fold"/>
</dbReference>
<feature type="domain" description="Pili assembly chaperone N-terminal" evidence="1">
    <location>
        <begin position="17"/>
        <end position="130"/>
    </location>
</feature>
<dbReference type="InterPro" id="IPR050643">
    <property type="entry name" value="Periplasmic_pilus_chap"/>
</dbReference>
<dbReference type="Pfam" id="PF00345">
    <property type="entry name" value="PapD_N"/>
    <property type="match status" value="1"/>
</dbReference>
<dbReference type="InterPro" id="IPR016147">
    <property type="entry name" value="Pili_assmbl_chaperone_N"/>
</dbReference>
<sequence length="234" mass="24703">MLAGALCTGPAALAASLQISPVIINLAPGERATTIRLENTGMEPIYGQVRVFAWSQRDGQDALEPTQAIVASPPLLQIPPRSSQIVRLLQAGDLPAGEQSFRMLIDEIAPPGQAPRTGVDVRLRYSVPIFAGAQTAQPVAQALTWSLVREGDALRLQLHNAGPHRAQVSQVVLESAGRRYAYEPGLLGYALADSTRRWPLPDGFPASAAGGAVQIQAVVNTVATRAPVGAAPQR</sequence>
<protein>
    <recommendedName>
        <fullName evidence="1">Pili assembly chaperone N-terminal domain-containing protein</fullName>
    </recommendedName>
</protein>
<organism evidence="2 3">
    <name type="scientific">Bordetella genomosp. 5</name>
    <dbReference type="NCBI Taxonomy" id="1395608"/>
    <lineage>
        <taxon>Bacteria</taxon>
        <taxon>Pseudomonadati</taxon>
        <taxon>Pseudomonadota</taxon>
        <taxon>Betaproteobacteria</taxon>
        <taxon>Burkholderiales</taxon>
        <taxon>Alcaligenaceae</taxon>
        <taxon>Bordetella</taxon>
    </lineage>
</organism>
<dbReference type="PANTHER" id="PTHR30251:SF4">
    <property type="entry name" value="SLR1668 PROTEIN"/>
    <property type="match status" value="1"/>
</dbReference>
<keyword evidence="3" id="KW-1185">Reference proteome</keyword>
<reference evidence="2 3" key="1">
    <citation type="submission" date="2017-05" db="EMBL/GenBank/DDBJ databases">
        <title>Complete and WGS of Bordetella genogroups.</title>
        <authorList>
            <person name="Spilker T."/>
            <person name="LiPuma J."/>
        </authorList>
    </citation>
    <scope>NUCLEOTIDE SEQUENCE [LARGE SCALE GENOMIC DNA]</scope>
    <source>
        <strain evidence="2 3">AU10456</strain>
    </source>
</reference>